<evidence type="ECO:0000256" key="2">
    <source>
        <dbReference type="SAM" id="SignalP"/>
    </source>
</evidence>
<evidence type="ECO:0000256" key="1">
    <source>
        <dbReference type="SAM" id="Phobius"/>
    </source>
</evidence>
<dbReference type="AlphaFoldDB" id="A0AA39MAZ1"/>
<reference evidence="3" key="1">
    <citation type="submission" date="2023-06" db="EMBL/GenBank/DDBJ databases">
        <title>Genomic analysis of the entomopathogenic nematode Steinernema hermaphroditum.</title>
        <authorList>
            <person name="Schwarz E.M."/>
            <person name="Heppert J.K."/>
            <person name="Baniya A."/>
            <person name="Schwartz H.T."/>
            <person name="Tan C.-H."/>
            <person name="Antoshechkin I."/>
            <person name="Sternberg P.W."/>
            <person name="Goodrich-Blair H."/>
            <person name="Dillman A.R."/>
        </authorList>
    </citation>
    <scope>NUCLEOTIDE SEQUENCE</scope>
    <source>
        <strain evidence="3">PS9179</strain>
        <tissue evidence="3">Whole animal</tissue>
    </source>
</reference>
<evidence type="ECO:0000313" key="4">
    <source>
        <dbReference type="Proteomes" id="UP001175271"/>
    </source>
</evidence>
<dbReference type="Proteomes" id="UP001175271">
    <property type="component" value="Unassembled WGS sequence"/>
</dbReference>
<keyword evidence="4" id="KW-1185">Reference proteome</keyword>
<organism evidence="3 4">
    <name type="scientific">Steinernema hermaphroditum</name>
    <dbReference type="NCBI Taxonomy" id="289476"/>
    <lineage>
        <taxon>Eukaryota</taxon>
        <taxon>Metazoa</taxon>
        <taxon>Ecdysozoa</taxon>
        <taxon>Nematoda</taxon>
        <taxon>Chromadorea</taxon>
        <taxon>Rhabditida</taxon>
        <taxon>Tylenchina</taxon>
        <taxon>Panagrolaimomorpha</taxon>
        <taxon>Strongyloidoidea</taxon>
        <taxon>Steinernematidae</taxon>
        <taxon>Steinernema</taxon>
    </lineage>
</organism>
<dbReference type="EMBL" id="JAUCMV010000001">
    <property type="protein sequence ID" value="KAK0427218.1"/>
    <property type="molecule type" value="Genomic_DNA"/>
</dbReference>
<protein>
    <submittedName>
        <fullName evidence="3">Uncharacterized protein</fullName>
    </submittedName>
</protein>
<keyword evidence="1" id="KW-0472">Membrane</keyword>
<name>A0AA39MAZ1_9BILA</name>
<feature type="transmembrane region" description="Helical" evidence="1">
    <location>
        <begin position="104"/>
        <end position="127"/>
    </location>
</feature>
<feature type="chain" id="PRO_5041347806" evidence="2">
    <location>
        <begin position="20"/>
        <end position="198"/>
    </location>
</feature>
<evidence type="ECO:0000313" key="3">
    <source>
        <dbReference type="EMBL" id="KAK0427218.1"/>
    </source>
</evidence>
<keyword evidence="1" id="KW-1133">Transmembrane helix</keyword>
<feature type="signal peptide" evidence="2">
    <location>
        <begin position="1"/>
        <end position="19"/>
    </location>
</feature>
<comment type="caution">
    <text evidence="3">The sequence shown here is derived from an EMBL/GenBank/DDBJ whole genome shotgun (WGS) entry which is preliminary data.</text>
</comment>
<sequence>MKAPAYILLVLLALECSHGLLLGIDGQMLARTVNRGVRAGQDYSNRLKRGAKTGTPEEVPIPIIDVDVDPKELIPISPEIYEDTIIDKRAFPGRLPKNRKIRTMIRFLLLLLILSQADSMAIGLDGFAMSRHINRMFAPKRQSVAIAVPRQDVILDDVIDNIHPWEDLDGIIESVEADNRRPKLVHSGDGMRPMLWLI</sequence>
<accession>A0AA39MAZ1</accession>
<proteinExistence type="predicted"/>
<keyword evidence="1" id="KW-0812">Transmembrane</keyword>
<keyword evidence="2" id="KW-0732">Signal</keyword>
<gene>
    <name evidence="3" type="ORF">QR680_010117</name>
</gene>